<keyword evidence="2" id="KW-1185">Reference proteome</keyword>
<dbReference type="EMBL" id="BLAY01000009">
    <property type="protein sequence ID" value="GET36117.1"/>
    <property type="molecule type" value="Genomic_DNA"/>
</dbReference>
<protein>
    <submittedName>
        <fullName evidence="1">Uncharacterized protein</fullName>
    </submittedName>
</protein>
<organism evidence="1 2">
    <name type="scientific">Microseira wollei NIES-4236</name>
    <dbReference type="NCBI Taxonomy" id="2530354"/>
    <lineage>
        <taxon>Bacteria</taxon>
        <taxon>Bacillati</taxon>
        <taxon>Cyanobacteriota</taxon>
        <taxon>Cyanophyceae</taxon>
        <taxon>Oscillatoriophycideae</taxon>
        <taxon>Aerosakkonematales</taxon>
        <taxon>Aerosakkonemataceae</taxon>
        <taxon>Microseira</taxon>
    </lineage>
</organism>
<sequence>MAMNCTGNGCPSLDELLGRTYAKKPGFYQKSLAEGASAPSQKPGFSVLLGIESARANTPRQIDFSLHNVNNCNKTPKNIWQG</sequence>
<gene>
    <name evidence="1" type="ORF">MiSe_08650</name>
</gene>
<comment type="caution">
    <text evidence="1">The sequence shown here is derived from an EMBL/GenBank/DDBJ whole genome shotgun (WGS) entry which is preliminary data.</text>
</comment>
<accession>A0AAV3X9X1</accession>
<dbReference type="AlphaFoldDB" id="A0AAV3X9X1"/>
<dbReference type="Proteomes" id="UP001050975">
    <property type="component" value="Unassembled WGS sequence"/>
</dbReference>
<name>A0AAV3X9X1_9CYAN</name>
<reference evidence="1" key="1">
    <citation type="submission" date="2019-10" db="EMBL/GenBank/DDBJ databases">
        <title>Draft genome sequece of Microseira wollei NIES-4236.</title>
        <authorList>
            <person name="Yamaguchi H."/>
            <person name="Suzuki S."/>
            <person name="Kawachi M."/>
        </authorList>
    </citation>
    <scope>NUCLEOTIDE SEQUENCE</scope>
    <source>
        <strain evidence="1">NIES-4236</strain>
    </source>
</reference>
<proteinExistence type="predicted"/>
<evidence type="ECO:0000313" key="1">
    <source>
        <dbReference type="EMBL" id="GET36117.1"/>
    </source>
</evidence>
<evidence type="ECO:0000313" key="2">
    <source>
        <dbReference type="Proteomes" id="UP001050975"/>
    </source>
</evidence>